<dbReference type="InterPro" id="IPR043428">
    <property type="entry name" value="LivM-like"/>
</dbReference>
<dbReference type="PANTHER" id="PTHR30482">
    <property type="entry name" value="HIGH-AFFINITY BRANCHED-CHAIN AMINO ACID TRANSPORT SYSTEM PERMEASE"/>
    <property type="match status" value="1"/>
</dbReference>
<name>A0AA95NCE8_9BURK</name>
<feature type="transmembrane region" description="Helical" evidence="6">
    <location>
        <begin position="306"/>
        <end position="328"/>
    </location>
</feature>
<dbReference type="InterPro" id="IPR001851">
    <property type="entry name" value="ABC_transp_permease"/>
</dbReference>
<dbReference type="Proteomes" id="UP001177769">
    <property type="component" value="Chromosome"/>
</dbReference>
<dbReference type="Pfam" id="PF02653">
    <property type="entry name" value="BPD_transp_2"/>
    <property type="match status" value="1"/>
</dbReference>
<evidence type="ECO:0000256" key="2">
    <source>
        <dbReference type="ARBA" id="ARBA00022475"/>
    </source>
</evidence>
<feature type="transmembrane region" description="Helical" evidence="6">
    <location>
        <begin position="220"/>
        <end position="241"/>
    </location>
</feature>
<evidence type="ECO:0000313" key="8">
    <source>
        <dbReference type="Proteomes" id="UP001177769"/>
    </source>
</evidence>
<feature type="transmembrane region" description="Helical" evidence="6">
    <location>
        <begin position="99"/>
        <end position="118"/>
    </location>
</feature>
<protein>
    <submittedName>
        <fullName evidence="7">Branched-chain amino acid ABC transporter permease</fullName>
    </submittedName>
</protein>
<dbReference type="EMBL" id="CP116346">
    <property type="protein sequence ID" value="WIT10247.1"/>
    <property type="molecule type" value="Genomic_DNA"/>
</dbReference>
<dbReference type="CDD" id="cd06581">
    <property type="entry name" value="TM_PBP1_LivM_like"/>
    <property type="match status" value="1"/>
</dbReference>
<evidence type="ECO:0000256" key="6">
    <source>
        <dbReference type="SAM" id="Phobius"/>
    </source>
</evidence>
<keyword evidence="4 6" id="KW-1133">Transmembrane helix</keyword>
<dbReference type="RefSeq" id="WP_285231316.1">
    <property type="nucleotide sequence ID" value="NZ_CP116346.1"/>
</dbReference>
<evidence type="ECO:0000256" key="1">
    <source>
        <dbReference type="ARBA" id="ARBA00004651"/>
    </source>
</evidence>
<feature type="transmembrane region" description="Helical" evidence="6">
    <location>
        <begin position="43"/>
        <end position="63"/>
    </location>
</feature>
<sequence>MRFVFKTSYDQDIDLFKHGGQRFWYGLLLLALLAAPWGVDDYWLAQLTFILIYGIVGLGLMLLAGFTGLFSMGHAAFLGVGAYTQAVLAAQGWPFPLSIAMAALLSAAVGAVVGLPALRVKGIYLGIATLSFGFIVEEVLARWESVTGGNAGKMVGALQLELGGWRWAADTDASFYFVCLLLAVACTLGVLNLLRSPTGRAFVAIRDSEISAQSMGIHLAYYKTLSFAISAALAGVGGALYAHKIRFLSPDQFNILQSIDLLLMIVIGGVGSVHGAFLGAIFLITMPQLIALLKDGLPAAIGEAPGLQAAVYGLVLIGFVLFEPLGLYGRWLKARTWLQLFPFYRRGLFKRQKAFQKSDRLK</sequence>
<proteinExistence type="predicted"/>
<keyword evidence="3 6" id="KW-0812">Transmembrane</keyword>
<feature type="transmembrane region" description="Helical" evidence="6">
    <location>
        <begin position="175"/>
        <end position="194"/>
    </location>
</feature>
<evidence type="ECO:0000256" key="3">
    <source>
        <dbReference type="ARBA" id="ARBA00022692"/>
    </source>
</evidence>
<comment type="subcellular location">
    <subcellularLocation>
        <location evidence="1">Cell membrane</location>
        <topology evidence="1">Multi-pass membrane protein</topology>
    </subcellularLocation>
</comment>
<evidence type="ECO:0000313" key="7">
    <source>
        <dbReference type="EMBL" id="WIT10247.1"/>
    </source>
</evidence>
<gene>
    <name evidence="7" type="ORF">PFX98_15070</name>
</gene>
<reference evidence="7" key="1">
    <citation type="submission" date="2023-01" db="EMBL/GenBank/DDBJ databases">
        <title>Whole genome sequence of Paucibacter sp. S2-9 isolated from pond sediment.</title>
        <authorList>
            <person name="Jung J.Y."/>
        </authorList>
    </citation>
    <scope>NUCLEOTIDE SEQUENCE</scope>
    <source>
        <strain evidence="7">S2-9</strain>
    </source>
</reference>
<feature type="transmembrane region" description="Helical" evidence="6">
    <location>
        <begin position="261"/>
        <end position="286"/>
    </location>
</feature>
<dbReference type="KEGG" id="pais:PFX98_15070"/>
<evidence type="ECO:0000256" key="5">
    <source>
        <dbReference type="ARBA" id="ARBA00023136"/>
    </source>
</evidence>
<keyword evidence="2" id="KW-1003">Cell membrane</keyword>
<keyword evidence="5 6" id="KW-0472">Membrane</keyword>
<dbReference type="PANTHER" id="PTHR30482:SF20">
    <property type="entry name" value="HIGH-AFFINITY BRANCHED-CHAIN AMINO ACID TRANSPORT SYSTEM PERMEASE PROTEIN LIVM"/>
    <property type="match status" value="1"/>
</dbReference>
<feature type="transmembrane region" description="Helical" evidence="6">
    <location>
        <begin position="21"/>
        <end position="37"/>
    </location>
</feature>
<keyword evidence="8" id="KW-1185">Reference proteome</keyword>
<dbReference type="GO" id="GO:0005886">
    <property type="term" value="C:plasma membrane"/>
    <property type="evidence" value="ECO:0007669"/>
    <property type="project" value="UniProtKB-SubCell"/>
</dbReference>
<organism evidence="7 8">
    <name type="scientific">Paucibacter sediminis</name>
    <dbReference type="NCBI Taxonomy" id="3019553"/>
    <lineage>
        <taxon>Bacteria</taxon>
        <taxon>Pseudomonadati</taxon>
        <taxon>Pseudomonadota</taxon>
        <taxon>Betaproteobacteria</taxon>
        <taxon>Burkholderiales</taxon>
        <taxon>Sphaerotilaceae</taxon>
        <taxon>Roseateles</taxon>
    </lineage>
</organism>
<evidence type="ECO:0000256" key="4">
    <source>
        <dbReference type="ARBA" id="ARBA00022989"/>
    </source>
</evidence>
<dbReference type="GO" id="GO:0015658">
    <property type="term" value="F:branched-chain amino acid transmembrane transporter activity"/>
    <property type="evidence" value="ECO:0007669"/>
    <property type="project" value="InterPro"/>
</dbReference>
<dbReference type="AlphaFoldDB" id="A0AA95NCE8"/>
<accession>A0AA95NCE8</accession>